<keyword evidence="1" id="KW-1133">Transmembrane helix</keyword>
<dbReference type="NCBIfam" id="TIGR03696">
    <property type="entry name" value="Rhs_assc_core"/>
    <property type="match status" value="1"/>
</dbReference>
<evidence type="ECO:0000256" key="1">
    <source>
        <dbReference type="SAM" id="Phobius"/>
    </source>
</evidence>
<dbReference type="EMBL" id="JRXE01000014">
    <property type="protein sequence ID" value="KOC89756.1"/>
    <property type="molecule type" value="Genomic_DNA"/>
</dbReference>
<keyword evidence="5" id="KW-1185">Reference proteome</keyword>
<feature type="transmembrane region" description="Helical" evidence="1">
    <location>
        <begin position="72"/>
        <end position="91"/>
    </location>
</feature>
<feature type="transmembrane region" description="Helical" evidence="1">
    <location>
        <begin position="97"/>
        <end position="118"/>
    </location>
</feature>
<dbReference type="OrthoDB" id="4981820at2"/>
<evidence type="ECO:0008006" key="6">
    <source>
        <dbReference type="Google" id="ProtNLM"/>
    </source>
</evidence>
<dbReference type="PATRIC" id="fig|1560201.3.peg.2444"/>
<keyword evidence="1" id="KW-0812">Transmembrane</keyword>
<reference evidence="4 5" key="1">
    <citation type="journal article" date="2015" name="Int. J. Syst. Evol. Microbiol.">
        <title>Erwinia iniecta sp. nov., isolated from Russian wheat aphids (Diuraphis noxia).</title>
        <authorList>
            <person name="Campillo T."/>
            <person name="Luna E."/>
            <person name="Portier P."/>
            <person name="Fischer-Le Saux M."/>
            <person name="Lapitan N."/>
            <person name="Tisserat N.A."/>
            <person name="Leach J.E."/>
        </authorList>
    </citation>
    <scope>NUCLEOTIDE SEQUENCE [LARGE SCALE GENOMIC DNA]</scope>
    <source>
        <strain evidence="2 5">B120</strain>
        <strain evidence="3 4">B149</strain>
    </source>
</reference>
<evidence type="ECO:0000313" key="3">
    <source>
        <dbReference type="EMBL" id="KOC93555.1"/>
    </source>
</evidence>
<dbReference type="Gene3D" id="2.180.10.10">
    <property type="entry name" value="RHS repeat-associated core"/>
    <property type="match status" value="1"/>
</dbReference>
<protein>
    <recommendedName>
        <fullName evidence="6">RHS repeat-associated core domain-containing protein</fullName>
    </recommendedName>
</protein>
<accession>A0A0L7TDW5</accession>
<dbReference type="Proteomes" id="UP000037088">
    <property type="component" value="Unassembled WGS sequence"/>
</dbReference>
<feature type="transmembrane region" description="Helical" evidence="1">
    <location>
        <begin position="130"/>
        <end position="149"/>
    </location>
</feature>
<proteinExistence type="predicted"/>
<organism evidence="3 4">
    <name type="scientific">Winslowiella iniecta</name>
    <dbReference type="NCBI Taxonomy" id="1560201"/>
    <lineage>
        <taxon>Bacteria</taxon>
        <taxon>Pseudomonadati</taxon>
        <taxon>Pseudomonadota</taxon>
        <taxon>Gammaproteobacteria</taxon>
        <taxon>Enterobacterales</taxon>
        <taxon>Erwiniaceae</taxon>
        <taxon>Winslowiella</taxon>
    </lineage>
</organism>
<dbReference type="EMBL" id="JRXF01000013">
    <property type="protein sequence ID" value="KOC93555.1"/>
    <property type="molecule type" value="Genomic_DNA"/>
</dbReference>
<name>A0A0L7TDW5_9GAMM</name>
<keyword evidence="1" id="KW-0472">Membrane</keyword>
<dbReference type="InterPro" id="IPR022385">
    <property type="entry name" value="Rhs_assc_core"/>
</dbReference>
<dbReference type="RefSeq" id="WP_052899495.1">
    <property type="nucleotide sequence ID" value="NZ_JRXE01000014.1"/>
</dbReference>
<dbReference type="AlphaFoldDB" id="A0A0L7TDW5"/>
<gene>
    <name evidence="2" type="ORF">NG42_11500</name>
    <name evidence="3" type="ORF">NG43_09870</name>
</gene>
<sequence length="363" mass="38889">MNNSVLAFNGERSDAVSHAFHSGNGYRAYPPALMRFHCPDSWSPFAAGGINPYAWCAGDPINRSDPSGHMSWLNWVGFGVGVGVGIFGALFSGGTSLAIGAALATTAISSALGLIGQLEQPHHPKLAQALGWASLAVGIVGAVGMLAAARIGANAASSLAGRGAGLAEDTIDMDLDSEFRYRATLGRSSPRGAAGGANSLMSVIFEDTYQDASHQAQQRLNIWAFTNGNRISLGDRMIAPRQLATLLNEHGIVLDEYHELRFISCNSTHFAREFTYQTLWPTSGFRGVVTLQGEAVRAFREYSSRELSIPAFNQLGDIFPERTMAAGVNIFDHNAPFFRIVAGNPVSFRVRPGEPLIIDRFDG</sequence>
<evidence type="ECO:0000313" key="5">
    <source>
        <dbReference type="Proteomes" id="UP000037088"/>
    </source>
</evidence>
<dbReference type="STRING" id="1560201.NG42_11500"/>
<evidence type="ECO:0000313" key="4">
    <source>
        <dbReference type="Proteomes" id="UP000036851"/>
    </source>
</evidence>
<comment type="caution">
    <text evidence="3">The sequence shown here is derived from an EMBL/GenBank/DDBJ whole genome shotgun (WGS) entry which is preliminary data.</text>
</comment>
<dbReference type="Proteomes" id="UP000036851">
    <property type="component" value="Unassembled WGS sequence"/>
</dbReference>
<evidence type="ECO:0000313" key="2">
    <source>
        <dbReference type="EMBL" id="KOC89756.1"/>
    </source>
</evidence>
<dbReference type="SUPFAM" id="SSF56399">
    <property type="entry name" value="ADP-ribosylation"/>
    <property type="match status" value="1"/>
</dbReference>